<dbReference type="Gene3D" id="3.30.565.10">
    <property type="entry name" value="Histidine kinase-like ATPase, C-terminal domain"/>
    <property type="match status" value="1"/>
</dbReference>
<accession>A0ABV7Z0G2</accession>
<dbReference type="Gene3D" id="2.130.10.10">
    <property type="entry name" value="YVTN repeat-like/Quinoprotein amine dehydrogenase"/>
    <property type="match status" value="3"/>
</dbReference>
<dbReference type="Gene3D" id="2.60.40.10">
    <property type="entry name" value="Immunoglobulins"/>
    <property type="match status" value="1"/>
</dbReference>
<dbReference type="InterPro" id="IPR036890">
    <property type="entry name" value="HATPase_C_sf"/>
</dbReference>
<dbReference type="SUPFAM" id="SSF63829">
    <property type="entry name" value="Calcium-dependent phosphotriesterase"/>
    <property type="match status" value="3"/>
</dbReference>
<dbReference type="InterPro" id="IPR011110">
    <property type="entry name" value="Reg_prop"/>
</dbReference>
<proteinExistence type="predicted"/>
<dbReference type="Pfam" id="PF07494">
    <property type="entry name" value="Reg_prop"/>
    <property type="match status" value="2"/>
</dbReference>
<name>A0ABV7Z0G2_9BACT</name>
<keyword evidence="1" id="KW-0812">Transmembrane</keyword>
<dbReference type="Pfam" id="PF06580">
    <property type="entry name" value="His_kinase"/>
    <property type="match status" value="1"/>
</dbReference>
<sequence>MNILKKISILCLLCGFLVKTYGQKDGFFKNFYIEQGLPSDKIQGVTQDSEGFIWLGTNNGLVRFDGYEFRTYQSLTNTKESLSSDNVLQIEPDTPGNLWVGHYEAGVDYFNSKTGKVIFSLNSESQLPNDRVSHLWHEKEKNRLWICTSRNMFVWYDKSAKKVIKKTPKSHPNNLKALPATNTIYDIFRSPNNKDQYWLATNDGLALYDEKTNLIRYYYFENGRSGYNTNDRLRGIVWLENKLWIGVRGGDGLISFDPKTEIVESFPFQTNSENSNLVIATSKKNMHEIWIGTIGHGLGVFNTQTKKYNFYQHNPVSKSSIAPGSVYKVFTDKKQNTWIVTNKGLSLFSPENQNFPLTKLPENNTEIEKALTFTDDAQNLYIGLSKANGLLVFNKKTQKYKTIPFDRKTPRSANILRFARDNAGNFWMSSSGYLYKYFTKTEKLEAVKLPKGFENILIHSIYHDKDDNLYLGTRISGLYKWNLKTNATDSLLKEHGGLVHNRFIHEILLDTKDRLWISTEKGISAIDRKSFKVIKNFGSEYGLNVIYRLALDKTGMLWASTENKGVVSINTNTLDLGKTITKADGLPTNAIQHLAIDKNDDLWIATQQGLCRFSKKDQDFQIFTYKNGLPENHLEASLNSLSDGKMIQGFDEGFSIFDPDKIIKSNLVTQPKIVNFSVFNNDIPLNTELRLEPNQNFIEITFSGLDFGNAQNIKYSYKLSGVDEKWVYPKKLRSVSYNNLEPGLYNFQVRSSFIGTQNWSEPTSLTFFIKAPFYKTIWFILLMAAILALMVYYFYKSKIDQVKKEERMQATLNKQLLTTELRALRSQMNPHFLYNCINSIKFYIIKNEPEQASTYLNKFSKLIRKFLTNSQFEFISLEEELHTLELYLEMEKLRFGDKMSFEINVDPNIEISFIKVPTMLIQPFLENAIWHGIMQKNESDGLLKLDIIEIDPDHLKISIKDNGVGRKKAAELKSKSLNKNKSMGMNMTLARVAHLNEMNQTEIEIKTIDHLDENTNEPTGTEVVIYLKILPINN</sequence>
<keyword evidence="5" id="KW-1185">Reference proteome</keyword>
<evidence type="ECO:0000313" key="5">
    <source>
        <dbReference type="Proteomes" id="UP001595616"/>
    </source>
</evidence>
<keyword evidence="1" id="KW-0472">Membrane</keyword>
<dbReference type="PANTHER" id="PTHR34220:SF7">
    <property type="entry name" value="SENSOR HISTIDINE KINASE YPDA"/>
    <property type="match status" value="1"/>
</dbReference>
<evidence type="ECO:0000259" key="3">
    <source>
        <dbReference type="Pfam" id="PF07495"/>
    </source>
</evidence>
<evidence type="ECO:0000256" key="1">
    <source>
        <dbReference type="SAM" id="Phobius"/>
    </source>
</evidence>
<dbReference type="PANTHER" id="PTHR34220">
    <property type="entry name" value="SENSOR HISTIDINE KINASE YPDA"/>
    <property type="match status" value="1"/>
</dbReference>
<gene>
    <name evidence="4" type="ORF">ACFOOI_18190</name>
</gene>
<dbReference type="InterPro" id="IPR050640">
    <property type="entry name" value="Bact_2-comp_sensor_kinase"/>
</dbReference>
<dbReference type="Proteomes" id="UP001595616">
    <property type="component" value="Unassembled WGS sequence"/>
</dbReference>
<feature type="transmembrane region" description="Helical" evidence="1">
    <location>
        <begin position="777"/>
        <end position="795"/>
    </location>
</feature>
<dbReference type="InterPro" id="IPR010559">
    <property type="entry name" value="Sig_transdc_His_kin_internal"/>
</dbReference>
<dbReference type="RefSeq" id="WP_379839480.1">
    <property type="nucleotide sequence ID" value="NZ_JBHRYQ010000001.1"/>
</dbReference>
<dbReference type="Pfam" id="PF07495">
    <property type="entry name" value="Y_Y_Y"/>
    <property type="match status" value="1"/>
</dbReference>
<evidence type="ECO:0000259" key="2">
    <source>
        <dbReference type="Pfam" id="PF06580"/>
    </source>
</evidence>
<dbReference type="InterPro" id="IPR015943">
    <property type="entry name" value="WD40/YVTN_repeat-like_dom_sf"/>
</dbReference>
<comment type="caution">
    <text evidence="4">The sequence shown here is derived from an EMBL/GenBank/DDBJ whole genome shotgun (WGS) entry which is preliminary data.</text>
</comment>
<dbReference type="InterPro" id="IPR013783">
    <property type="entry name" value="Ig-like_fold"/>
</dbReference>
<reference evidence="5" key="1">
    <citation type="journal article" date="2019" name="Int. J. Syst. Evol. Microbiol.">
        <title>The Global Catalogue of Microorganisms (GCM) 10K type strain sequencing project: providing services to taxonomists for standard genome sequencing and annotation.</title>
        <authorList>
            <consortium name="The Broad Institute Genomics Platform"/>
            <consortium name="The Broad Institute Genome Sequencing Center for Infectious Disease"/>
            <person name="Wu L."/>
            <person name="Ma J."/>
        </authorList>
    </citation>
    <scope>NUCLEOTIDE SEQUENCE [LARGE SCALE GENOMIC DNA]</scope>
    <source>
        <strain evidence="5">CECT 7956</strain>
    </source>
</reference>
<dbReference type="EMBL" id="JBHRYQ010000001">
    <property type="protein sequence ID" value="MFC3812597.1"/>
    <property type="molecule type" value="Genomic_DNA"/>
</dbReference>
<organism evidence="4 5">
    <name type="scientific">Lacihabitans lacunae</name>
    <dbReference type="NCBI Taxonomy" id="1028214"/>
    <lineage>
        <taxon>Bacteria</taxon>
        <taxon>Pseudomonadati</taxon>
        <taxon>Bacteroidota</taxon>
        <taxon>Cytophagia</taxon>
        <taxon>Cytophagales</taxon>
        <taxon>Leadbetterellaceae</taxon>
        <taxon>Lacihabitans</taxon>
    </lineage>
</organism>
<feature type="domain" description="Signal transduction histidine kinase internal region" evidence="2">
    <location>
        <begin position="820"/>
        <end position="898"/>
    </location>
</feature>
<keyword evidence="1" id="KW-1133">Transmembrane helix</keyword>
<evidence type="ECO:0000313" key="4">
    <source>
        <dbReference type="EMBL" id="MFC3812597.1"/>
    </source>
</evidence>
<dbReference type="SUPFAM" id="SSF55874">
    <property type="entry name" value="ATPase domain of HSP90 chaperone/DNA topoisomerase II/histidine kinase"/>
    <property type="match status" value="1"/>
</dbReference>
<protein>
    <submittedName>
        <fullName evidence="4">Two-component regulator propeller domain-containing protein</fullName>
    </submittedName>
</protein>
<feature type="domain" description="Two component regulator three Y" evidence="3">
    <location>
        <begin position="706"/>
        <end position="770"/>
    </location>
</feature>
<dbReference type="InterPro" id="IPR011123">
    <property type="entry name" value="Y_Y_Y"/>
</dbReference>